<evidence type="ECO:0000313" key="1">
    <source>
        <dbReference type="EMBL" id="KIM50395.1"/>
    </source>
</evidence>
<organism evidence="1 2">
    <name type="scientific">Scleroderma citrinum Foug A</name>
    <dbReference type="NCBI Taxonomy" id="1036808"/>
    <lineage>
        <taxon>Eukaryota</taxon>
        <taxon>Fungi</taxon>
        <taxon>Dikarya</taxon>
        <taxon>Basidiomycota</taxon>
        <taxon>Agaricomycotina</taxon>
        <taxon>Agaricomycetes</taxon>
        <taxon>Agaricomycetidae</taxon>
        <taxon>Boletales</taxon>
        <taxon>Sclerodermatineae</taxon>
        <taxon>Sclerodermataceae</taxon>
        <taxon>Scleroderma</taxon>
    </lineage>
</organism>
<gene>
    <name evidence="1" type="ORF">SCLCIDRAFT_47233</name>
</gene>
<dbReference type="InParanoid" id="A0A0C3CP57"/>
<dbReference type="OrthoDB" id="3208495at2759"/>
<sequence>EGASWTKSAVNIKVPFHKWTAKPGVYDYYIGDMYHCTLVSVIREQLANPQHDKLFHYQPYNFLWQQGGSLAPINIHGELYTSEVFLQAHKDLHQSPAEPGCNL</sequence>
<name>A0A0C3CP57_9AGAM</name>
<dbReference type="STRING" id="1036808.A0A0C3CP57"/>
<proteinExistence type="predicted"/>
<reference evidence="1 2" key="1">
    <citation type="submission" date="2014-04" db="EMBL/GenBank/DDBJ databases">
        <authorList>
            <consortium name="DOE Joint Genome Institute"/>
            <person name="Kuo A."/>
            <person name="Kohler A."/>
            <person name="Nagy L.G."/>
            <person name="Floudas D."/>
            <person name="Copeland A."/>
            <person name="Barry K.W."/>
            <person name="Cichocki N."/>
            <person name="Veneault-Fourrey C."/>
            <person name="LaButti K."/>
            <person name="Lindquist E.A."/>
            <person name="Lipzen A."/>
            <person name="Lundell T."/>
            <person name="Morin E."/>
            <person name="Murat C."/>
            <person name="Sun H."/>
            <person name="Tunlid A."/>
            <person name="Henrissat B."/>
            <person name="Grigoriev I.V."/>
            <person name="Hibbett D.S."/>
            <person name="Martin F."/>
            <person name="Nordberg H.P."/>
            <person name="Cantor M.N."/>
            <person name="Hua S.X."/>
        </authorList>
    </citation>
    <scope>NUCLEOTIDE SEQUENCE [LARGE SCALE GENOMIC DNA]</scope>
    <source>
        <strain evidence="1 2">Foug A</strain>
    </source>
</reference>
<dbReference type="EMBL" id="KN822460">
    <property type="protein sequence ID" value="KIM50395.1"/>
    <property type="molecule type" value="Genomic_DNA"/>
</dbReference>
<protein>
    <submittedName>
        <fullName evidence="1">Uncharacterized protein</fullName>
    </submittedName>
</protein>
<feature type="non-terminal residue" evidence="1">
    <location>
        <position position="1"/>
    </location>
</feature>
<dbReference type="Proteomes" id="UP000053989">
    <property type="component" value="Unassembled WGS sequence"/>
</dbReference>
<reference evidence="2" key="2">
    <citation type="submission" date="2015-01" db="EMBL/GenBank/DDBJ databases">
        <title>Evolutionary Origins and Diversification of the Mycorrhizal Mutualists.</title>
        <authorList>
            <consortium name="DOE Joint Genome Institute"/>
            <consortium name="Mycorrhizal Genomics Consortium"/>
            <person name="Kohler A."/>
            <person name="Kuo A."/>
            <person name="Nagy L.G."/>
            <person name="Floudas D."/>
            <person name="Copeland A."/>
            <person name="Barry K.W."/>
            <person name="Cichocki N."/>
            <person name="Veneault-Fourrey C."/>
            <person name="LaButti K."/>
            <person name="Lindquist E.A."/>
            <person name="Lipzen A."/>
            <person name="Lundell T."/>
            <person name="Morin E."/>
            <person name="Murat C."/>
            <person name="Riley R."/>
            <person name="Ohm R."/>
            <person name="Sun H."/>
            <person name="Tunlid A."/>
            <person name="Henrissat B."/>
            <person name="Grigoriev I.V."/>
            <person name="Hibbett D.S."/>
            <person name="Martin F."/>
        </authorList>
    </citation>
    <scope>NUCLEOTIDE SEQUENCE [LARGE SCALE GENOMIC DNA]</scope>
    <source>
        <strain evidence="2">Foug A</strain>
    </source>
</reference>
<evidence type="ECO:0000313" key="2">
    <source>
        <dbReference type="Proteomes" id="UP000053989"/>
    </source>
</evidence>
<dbReference type="HOGENOM" id="CLU_2270262_0_0_1"/>
<keyword evidence="2" id="KW-1185">Reference proteome</keyword>
<accession>A0A0C3CP57</accession>
<feature type="non-terminal residue" evidence="1">
    <location>
        <position position="103"/>
    </location>
</feature>
<dbReference type="AlphaFoldDB" id="A0A0C3CP57"/>